<dbReference type="InterPro" id="IPR036890">
    <property type="entry name" value="HATPase_C_sf"/>
</dbReference>
<protein>
    <recommendedName>
        <fullName evidence="3">histidine kinase</fullName>
        <ecNumber evidence="3">2.7.13.3</ecNumber>
    </recommendedName>
</protein>
<name>A0ABY5DWL8_9ACTN</name>
<dbReference type="PROSITE" id="PS50109">
    <property type="entry name" value="HIS_KIN"/>
    <property type="match status" value="1"/>
</dbReference>
<proteinExistence type="predicted"/>
<dbReference type="InterPro" id="IPR036097">
    <property type="entry name" value="HisK_dim/P_sf"/>
</dbReference>
<feature type="transmembrane region" description="Helical" evidence="6">
    <location>
        <begin position="40"/>
        <end position="58"/>
    </location>
</feature>
<feature type="transmembrane region" description="Helical" evidence="6">
    <location>
        <begin position="201"/>
        <end position="222"/>
    </location>
</feature>
<dbReference type="Proteomes" id="UP001056035">
    <property type="component" value="Chromosome"/>
</dbReference>
<feature type="compositionally biased region" description="Pro residues" evidence="5">
    <location>
        <begin position="491"/>
        <end position="521"/>
    </location>
</feature>
<feature type="transmembrane region" description="Helical" evidence="6">
    <location>
        <begin position="167"/>
        <end position="189"/>
    </location>
</feature>
<comment type="catalytic activity">
    <reaction evidence="1">
        <text>ATP + protein L-histidine = ADP + protein N-phospho-L-histidine.</text>
        <dbReference type="EC" id="2.7.13.3"/>
    </reaction>
</comment>
<evidence type="ECO:0000256" key="4">
    <source>
        <dbReference type="ARBA" id="ARBA00022777"/>
    </source>
</evidence>
<dbReference type="SUPFAM" id="SSF55874">
    <property type="entry name" value="ATPase domain of HSP90 chaperone/DNA topoisomerase II/histidine kinase"/>
    <property type="match status" value="1"/>
</dbReference>
<evidence type="ECO:0000259" key="7">
    <source>
        <dbReference type="PROSITE" id="PS50109"/>
    </source>
</evidence>
<keyword evidence="6" id="KW-0472">Membrane</keyword>
<feature type="region of interest" description="Disordered" evidence="5">
    <location>
        <begin position="470"/>
        <end position="521"/>
    </location>
</feature>
<keyword evidence="9" id="KW-1185">Reference proteome</keyword>
<comment type="subcellular location">
    <subcellularLocation>
        <location evidence="2">Cell membrane</location>
    </subcellularLocation>
</comment>
<evidence type="ECO:0000256" key="5">
    <source>
        <dbReference type="SAM" id="MobiDB-lite"/>
    </source>
</evidence>
<feature type="domain" description="Histidine kinase" evidence="7">
    <location>
        <begin position="281"/>
        <end position="492"/>
    </location>
</feature>
<dbReference type="Gene3D" id="3.30.565.10">
    <property type="entry name" value="Histidine kinase-like ATPase, C-terminal domain"/>
    <property type="match status" value="1"/>
</dbReference>
<dbReference type="InterPro" id="IPR003661">
    <property type="entry name" value="HisK_dim/P_dom"/>
</dbReference>
<dbReference type="EC" id="2.7.13.3" evidence="3"/>
<evidence type="ECO:0000256" key="1">
    <source>
        <dbReference type="ARBA" id="ARBA00000085"/>
    </source>
</evidence>
<dbReference type="EMBL" id="CP098502">
    <property type="protein sequence ID" value="UTI65668.1"/>
    <property type="molecule type" value="Genomic_DNA"/>
</dbReference>
<evidence type="ECO:0000256" key="2">
    <source>
        <dbReference type="ARBA" id="ARBA00004236"/>
    </source>
</evidence>
<feature type="transmembrane region" description="Helical" evidence="6">
    <location>
        <begin position="92"/>
        <end position="118"/>
    </location>
</feature>
<gene>
    <name evidence="8" type="ORF">NBH00_05515</name>
</gene>
<evidence type="ECO:0000256" key="3">
    <source>
        <dbReference type="ARBA" id="ARBA00012438"/>
    </source>
</evidence>
<keyword evidence="4" id="KW-0808">Transferase</keyword>
<reference evidence="8 9" key="1">
    <citation type="submission" date="2022-06" db="EMBL/GenBank/DDBJ databases">
        <title>Paraconexibacter antarcticus.</title>
        <authorList>
            <person name="Kim C.S."/>
        </authorList>
    </citation>
    <scope>NUCLEOTIDE SEQUENCE [LARGE SCALE GENOMIC DNA]</scope>
    <source>
        <strain evidence="8 9">02-257</strain>
    </source>
</reference>
<accession>A0ABY5DWL8</accession>
<evidence type="ECO:0000313" key="8">
    <source>
        <dbReference type="EMBL" id="UTI65668.1"/>
    </source>
</evidence>
<feature type="transmembrane region" description="Helical" evidence="6">
    <location>
        <begin position="228"/>
        <end position="245"/>
    </location>
</feature>
<keyword evidence="4" id="KW-0418">Kinase</keyword>
<dbReference type="SMART" id="SM00388">
    <property type="entry name" value="HisKA"/>
    <property type="match status" value="1"/>
</dbReference>
<evidence type="ECO:0000256" key="6">
    <source>
        <dbReference type="SAM" id="Phobius"/>
    </source>
</evidence>
<evidence type="ECO:0000313" key="9">
    <source>
        <dbReference type="Proteomes" id="UP001056035"/>
    </source>
</evidence>
<dbReference type="RefSeq" id="WP_254572347.1">
    <property type="nucleotide sequence ID" value="NZ_CP098502.1"/>
</dbReference>
<sequence length="521" mass="53479">MATPPASVEPETNAEVASLLQAQRAVLSERMSAREFRAQAIVGAAFIAATLGTLAVGGSEDFDPVAAAVLLVALVGAWRIRFEIGRGWTAPTVLVTVPALFIEPPAVVPILVALSAVLARVPDYATGRAHPEGALAALGNGWHAVGPAFVLAVAVDPGQPRFADAGWYLLAFAAFMLCDAASGVTREWLAQDVRPDLQLRLFVQIYALDGLLAPVGLMAALATAREPYAFLLAAPLFVALGVLSGERTKRFDNALALSESRARVLEAELAAARTRVEILGAVSHGLQTPVAGVVAISGVLARRGASMPGEMVQQSAARLEGDAVALRQVVRQALDYVRLVDGEPLALRLGDVDLVPVVEEVTGRLRVPAPATPPGPAVAHADGVRVHQLITALVARGVTAADGDAAAVRVALGTDDEGVVFDVWEPGPAPETEEGFAALLAAPAGVLGTLENQGTGVDLFVTAEAAKQLGGSLSGSDDGGRLRWRLRLPAAAPPAPAPAPTPTPSSPAAASPPTPPPAPPA</sequence>
<keyword evidence="6" id="KW-0812">Transmembrane</keyword>
<dbReference type="InterPro" id="IPR005467">
    <property type="entry name" value="His_kinase_dom"/>
</dbReference>
<feature type="transmembrane region" description="Helical" evidence="6">
    <location>
        <begin position="64"/>
        <end position="80"/>
    </location>
</feature>
<organism evidence="8 9">
    <name type="scientific">Paraconexibacter antarcticus</name>
    <dbReference type="NCBI Taxonomy" id="2949664"/>
    <lineage>
        <taxon>Bacteria</taxon>
        <taxon>Bacillati</taxon>
        <taxon>Actinomycetota</taxon>
        <taxon>Thermoleophilia</taxon>
        <taxon>Solirubrobacterales</taxon>
        <taxon>Paraconexibacteraceae</taxon>
        <taxon>Paraconexibacter</taxon>
    </lineage>
</organism>
<dbReference type="SUPFAM" id="SSF47384">
    <property type="entry name" value="Homodimeric domain of signal transducing histidine kinase"/>
    <property type="match status" value="1"/>
</dbReference>
<keyword evidence="6" id="KW-1133">Transmembrane helix</keyword>